<dbReference type="RefSeq" id="WP_160614845.1">
    <property type="nucleotide sequence ID" value="NZ_JAUFQM010000001.1"/>
</dbReference>
<keyword evidence="6" id="KW-0520">NAD</keyword>
<dbReference type="GO" id="GO:0016020">
    <property type="term" value="C:membrane"/>
    <property type="evidence" value="ECO:0007669"/>
    <property type="project" value="UniProtKB-SubCell"/>
</dbReference>
<evidence type="ECO:0000256" key="2">
    <source>
        <dbReference type="ARBA" id="ARBA00009025"/>
    </source>
</evidence>
<evidence type="ECO:0000256" key="5">
    <source>
        <dbReference type="ARBA" id="ARBA00022989"/>
    </source>
</evidence>
<keyword evidence="7 9" id="KW-0472">Membrane</keyword>
<evidence type="ECO:0000256" key="6">
    <source>
        <dbReference type="ARBA" id="ARBA00023027"/>
    </source>
</evidence>
<dbReference type="EC" id="1.6.5.11" evidence="12"/>
<evidence type="ECO:0000259" key="10">
    <source>
        <dbReference type="Pfam" id="PF00361"/>
    </source>
</evidence>
<gene>
    <name evidence="12" type="ORF">GRI35_09905</name>
</gene>
<dbReference type="EMBL" id="WTYZ01000001">
    <property type="protein sequence ID" value="MXO83674.1"/>
    <property type="molecule type" value="Genomic_DNA"/>
</dbReference>
<organism evidence="12 13">
    <name type="scientific">Pontixanthobacter aestiaquae</name>
    <dbReference type="NCBI Taxonomy" id="1509367"/>
    <lineage>
        <taxon>Bacteria</taxon>
        <taxon>Pseudomonadati</taxon>
        <taxon>Pseudomonadota</taxon>
        <taxon>Alphaproteobacteria</taxon>
        <taxon>Sphingomonadales</taxon>
        <taxon>Erythrobacteraceae</taxon>
        <taxon>Pontixanthobacter</taxon>
    </lineage>
</organism>
<evidence type="ECO:0000256" key="7">
    <source>
        <dbReference type="ARBA" id="ARBA00023136"/>
    </source>
</evidence>
<evidence type="ECO:0000313" key="12">
    <source>
        <dbReference type="EMBL" id="MXO83674.1"/>
    </source>
</evidence>
<feature type="transmembrane region" description="Helical" evidence="9">
    <location>
        <begin position="6"/>
        <end position="24"/>
    </location>
</feature>
<sequence>MGGFPILSVMLAVLAVAAVACLFVKAETARVIALAATLIDLALGIMLWVNYDIGGAQWQFTERAELFAGFSYALGIDGIALMLIVLSVFLMPICILASWESIQKRVGEYMAAFLFMELLMIGVFAAQDMFLFYIFFEAGLIPMYLIIGIWGGDNRIYASYKFFLYTLLGSVLMLVAMLWMVNEAGTTYIPTLMNYDFAPEAQTWLWLAFFASFAVKMPMWPVHTWLPDAHVQAPTAGSVILAGVLLKMGGYGFIRFSLPMFPEASAQFVWLIFGLSMVAVIVTSLIALVQHDMKKLIAYSSVAHMAIVTAGLFAFNVQGLEGAMVMMLSHGLVSGALFLCVGIIYDQLHTREIDRYGGLAINMPKYALFFLLFTMASIGLPGTSGFVAEFLSLAGVYKVSSLTTFVLTTGIILGAGYMLYLYRRVAFGEQKNADAAAMKDLSLREWIMLGPIAAAVLWMGVYPESFLAPMRADIAALDARLARAAPEGDAKLVIGEPKEEAANAMPEIDKKAEGAH</sequence>
<keyword evidence="4" id="KW-1278">Translocase</keyword>
<dbReference type="OrthoDB" id="9768329at2"/>
<feature type="transmembrane region" description="Helical" evidence="9">
    <location>
        <begin position="31"/>
        <end position="51"/>
    </location>
</feature>
<feature type="transmembrane region" description="Helical" evidence="9">
    <location>
        <begin position="71"/>
        <end position="97"/>
    </location>
</feature>
<name>A0A844Z845_9SPHN</name>
<feature type="transmembrane region" description="Helical" evidence="9">
    <location>
        <begin position="323"/>
        <end position="345"/>
    </location>
</feature>
<feature type="transmembrane region" description="Helical" evidence="9">
    <location>
        <begin position="201"/>
        <end position="219"/>
    </location>
</feature>
<dbReference type="NCBIfam" id="TIGR01972">
    <property type="entry name" value="NDH_I_M"/>
    <property type="match status" value="1"/>
</dbReference>
<evidence type="ECO:0000256" key="4">
    <source>
        <dbReference type="ARBA" id="ARBA00022967"/>
    </source>
</evidence>
<dbReference type="InterPro" id="IPR003918">
    <property type="entry name" value="NADH_UbQ_OxRdtase"/>
</dbReference>
<evidence type="ECO:0000256" key="3">
    <source>
        <dbReference type="ARBA" id="ARBA00022692"/>
    </source>
</evidence>
<feature type="transmembrane region" description="Helical" evidence="9">
    <location>
        <begin position="399"/>
        <end position="422"/>
    </location>
</feature>
<dbReference type="NCBIfam" id="NF004499">
    <property type="entry name" value="PRK05846.1-3"/>
    <property type="match status" value="1"/>
</dbReference>
<dbReference type="PANTHER" id="PTHR43507:SF1">
    <property type="entry name" value="NADH-UBIQUINONE OXIDOREDUCTASE CHAIN 4"/>
    <property type="match status" value="1"/>
</dbReference>
<keyword evidence="3 8" id="KW-0812">Transmembrane</keyword>
<dbReference type="GO" id="GO:0042773">
    <property type="term" value="P:ATP synthesis coupled electron transport"/>
    <property type="evidence" value="ECO:0007669"/>
    <property type="project" value="InterPro"/>
</dbReference>
<dbReference type="GO" id="GO:0048039">
    <property type="term" value="F:ubiquinone binding"/>
    <property type="evidence" value="ECO:0007669"/>
    <property type="project" value="TreeGrafter"/>
</dbReference>
<dbReference type="GO" id="GO:0012505">
    <property type="term" value="C:endomembrane system"/>
    <property type="evidence" value="ECO:0007669"/>
    <property type="project" value="UniProtKB-SubCell"/>
</dbReference>
<dbReference type="AlphaFoldDB" id="A0A844Z845"/>
<dbReference type="Proteomes" id="UP000460290">
    <property type="component" value="Unassembled WGS sequence"/>
</dbReference>
<evidence type="ECO:0000256" key="1">
    <source>
        <dbReference type="ARBA" id="ARBA00004127"/>
    </source>
</evidence>
<feature type="transmembrane region" description="Helical" evidence="9">
    <location>
        <begin position="109"/>
        <end position="126"/>
    </location>
</feature>
<evidence type="ECO:0000256" key="8">
    <source>
        <dbReference type="RuleBase" id="RU000320"/>
    </source>
</evidence>
<comment type="caution">
    <text evidence="12">The sequence shown here is derived from an EMBL/GenBank/DDBJ whole genome shotgun (WGS) entry which is preliminary data.</text>
</comment>
<dbReference type="PANTHER" id="PTHR43507">
    <property type="entry name" value="NADH-UBIQUINONE OXIDOREDUCTASE CHAIN 4"/>
    <property type="match status" value="1"/>
</dbReference>
<dbReference type="GO" id="GO:0003954">
    <property type="term" value="F:NADH dehydrogenase activity"/>
    <property type="evidence" value="ECO:0007669"/>
    <property type="project" value="TreeGrafter"/>
</dbReference>
<comment type="subcellular location">
    <subcellularLocation>
        <location evidence="1">Endomembrane system</location>
        <topology evidence="1">Multi-pass membrane protein</topology>
    </subcellularLocation>
    <subcellularLocation>
        <location evidence="8">Membrane</location>
        <topology evidence="8">Multi-pass membrane protein</topology>
    </subcellularLocation>
</comment>
<feature type="transmembrane region" description="Helical" evidence="9">
    <location>
        <begin position="132"/>
        <end position="150"/>
    </location>
</feature>
<dbReference type="Pfam" id="PF00361">
    <property type="entry name" value="Proton_antipo_M"/>
    <property type="match status" value="1"/>
</dbReference>
<proteinExistence type="inferred from homology"/>
<protein>
    <submittedName>
        <fullName evidence="12">NADH-quinone oxidoreductase subunit M</fullName>
        <ecNumber evidence="12">1.6.5.11</ecNumber>
    </submittedName>
</protein>
<feature type="transmembrane region" description="Helical" evidence="9">
    <location>
        <begin position="443"/>
        <end position="461"/>
    </location>
</feature>
<evidence type="ECO:0000313" key="13">
    <source>
        <dbReference type="Proteomes" id="UP000460290"/>
    </source>
</evidence>
<feature type="transmembrane region" description="Helical" evidence="9">
    <location>
        <begin position="162"/>
        <end position="181"/>
    </location>
</feature>
<feature type="domain" description="NADH:ubiquinone oxidoreductase chain 4 N-terminal" evidence="11">
    <location>
        <begin position="65"/>
        <end position="120"/>
    </location>
</feature>
<reference evidence="12 13" key="1">
    <citation type="submission" date="2019-12" db="EMBL/GenBank/DDBJ databases">
        <title>Genomic-based taxomic classification of the family Erythrobacteraceae.</title>
        <authorList>
            <person name="Xu L."/>
        </authorList>
    </citation>
    <scope>NUCLEOTIDE SEQUENCE [LARGE SCALE GENOMIC DNA]</scope>
    <source>
        <strain evidence="12 13">KCTC 42006</strain>
    </source>
</reference>
<dbReference type="GO" id="GO:0008137">
    <property type="term" value="F:NADH dehydrogenase (ubiquinone) activity"/>
    <property type="evidence" value="ECO:0007669"/>
    <property type="project" value="InterPro"/>
</dbReference>
<dbReference type="Pfam" id="PF01059">
    <property type="entry name" value="Oxidored_q5_N"/>
    <property type="match status" value="1"/>
</dbReference>
<keyword evidence="5 9" id="KW-1133">Transmembrane helix</keyword>
<dbReference type="InterPro" id="IPR001750">
    <property type="entry name" value="ND/Mrp_TM"/>
</dbReference>
<dbReference type="InterPro" id="IPR000260">
    <property type="entry name" value="NADH4_N"/>
</dbReference>
<feature type="transmembrane region" description="Helical" evidence="9">
    <location>
        <begin position="266"/>
        <end position="289"/>
    </location>
</feature>
<evidence type="ECO:0000259" key="11">
    <source>
        <dbReference type="Pfam" id="PF01059"/>
    </source>
</evidence>
<feature type="domain" description="NADH:quinone oxidoreductase/Mrp antiporter transmembrane" evidence="10">
    <location>
        <begin position="126"/>
        <end position="411"/>
    </location>
</feature>
<evidence type="ECO:0000256" key="9">
    <source>
        <dbReference type="SAM" id="Phobius"/>
    </source>
</evidence>
<feature type="transmembrane region" description="Helical" evidence="9">
    <location>
        <begin position="231"/>
        <end position="254"/>
    </location>
</feature>
<dbReference type="PRINTS" id="PR01437">
    <property type="entry name" value="NUOXDRDTASE4"/>
</dbReference>
<feature type="transmembrane region" description="Helical" evidence="9">
    <location>
        <begin position="366"/>
        <end position="387"/>
    </location>
</feature>
<dbReference type="GO" id="GO:0015990">
    <property type="term" value="P:electron transport coupled proton transport"/>
    <property type="evidence" value="ECO:0007669"/>
    <property type="project" value="TreeGrafter"/>
</dbReference>
<keyword evidence="13" id="KW-1185">Reference proteome</keyword>
<keyword evidence="12" id="KW-0560">Oxidoreductase</keyword>
<dbReference type="InterPro" id="IPR010227">
    <property type="entry name" value="NADH_Q_OxRdtase_chainM/4"/>
</dbReference>
<accession>A0A844Z845</accession>
<comment type="similarity">
    <text evidence="2">Belongs to the complex I subunit 4 family.</text>
</comment>
<feature type="transmembrane region" description="Helical" evidence="9">
    <location>
        <begin position="296"/>
        <end position="317"/>
    </location>
</feature>